<dbReference type="Pfam" id="PF14223">
    <property type="entry name" value="Retrotran_gag_2"/>
    <property type="match status" value="1"/>
</dbReference>
<evidence type="ECO:0000313" key="2">
    <source>
        <dbReference type="Proteomes" id="UP001151760"/>
    </source>
</evidence>
<protein>
    <recommendedName>
        <fullName evidence="3">Zinc finger, CCHC-type</fullName>
    </recommendedName>
</protein>
<comment type="caution">
    <text evidence="1">The sequence shown here is derived from an EMBL/GenBank/DDBJ whole genome shotgun (WGS) entry which is preliminary data.</text>
</comment>
<keyword evidence="2" id="KW-1185">Reference proteome</keyword>
<name>A0ABQ4YJU3_9ASTR</name>
<accession>A0ABQ4YJU3</accession>
<sequence>MSVVYVRTTPILEDGGDDATVEQIRKRAKWDNDDYICRGLILNGMSDHLFDIYQNVESSKKLWDSLETKYIVEDASSKKFLVYVKLEGKSEELRSSVNKHSVVPEIANQYGNGNVVTAPAEGNGNGINGNPISRNSCRLLKRKKQGSKALKRDGNFIGCCRFMKKLRSKSKLHFRGYIAASILIWNSSDNAPVYDSDGSTEVPKDENCYDHDIFNMHSRRKILISKLS</sequence>
<dbReference type="Proteomes" id="UP001151760">
    <property type="component" value="Unassembled WGS sequence"/>
</dbReference>
<dbReference type="PANTHER" id="PTHR47592">
    <property type="entry name" value="PBF68 PROTEIN"/>
    <property type="match status" value="1"/>
</dbReference>
<dbReference type="EMBL" id="BQNB010010429">
    <property type="protein sequence ID" value="GJS77187.1"/>
    <property type="molecule type" value="Genomic_DNA"/>
</dbReference>
<reference evidence="1" key="2">
    <citation type="submission" date="2022-01" db="EMBL/GenBank/DDBJ databases">
        <authorList>
            <person name="Yamashiro T."/>
            <person name="Shiraishi A."/>
            <person name="Satake H."/>
            <person name="Nakayama K."/>
        </authorList>
    </citation>
    <scope>NUCLEOTIDE SEQUENCE</scope>
</reference>
<evidence type="ECO:0000313" key="1">
    <source>
        <dbReference type="EMBL" id="GJS77187.1"/>
    </source>
</evidence>
<proteinExistence type="predicted"/>
<dbReference type="PANTHER" id="PTHR47592:SF29">
    <property type="entry name" value="ZINC FINGER, CCHC-TYPE"/>
    <property type="match status" value="1"/>
</dbReference>
<organism evidence="1 2">
    <name type="scientific">Tanacetum coccineum</name>
    <dbReference type="NCBI Taxonomy" id="301880"/>
    <lineage>
        <taxon>Eukaryota</taxon>
        <taxon>Viridiplantae</taxon>
        <taxon>Streptophyta</taxon>
        <taxon>Embryophyta</taxon>
        <taxon>Tracheophyta</taxon>
        <taxon>Spermatophyta</taxon>
        <taxon>Magnoliopsida</taxon>
        <taxon>eudicotyledons</taxon>
        <taxon>Gunneridae</taxon>
        <taxon>Pentapetalae</taxon>
        <taxon>asterids</taxon>
        <taxon>campanulids</taxon>
        <taxon>Asterales</taxon>
        <taxon>Asteraceae</taxon>
        <taxon>Asteroideae</taxon>
        <taxon>Anthemideae</taxon>
        <taxon>Anthemidinae</taxon>
        <taxon>Tanacetum</taxon>
    </lineage>
</organism>
<evidence type="ECO:0008006" key="3">
    <source>
        <dbReference type="Google" id="ProtNLM"/>
    </source>
</evidence>
<reference evidence="1" key="1">
    <citation type="journal article" date="2022" name="Int. J. Mol. Sci.">
        <title>Draft Genome of Tanacetum Coccineum: Genomic Comparison of Closely Related Tanacetum-Family Plants.</title>
        <authorList>
            <person name="Yamashiro T."/>
            <person name="Shiraishi A."/>
            <person name="Nakayama K."/>
            <person name="Satake H."/>
        </authorList>
    </citation>
    <scope>NUCLEOTIDE SEQUENCE</scope>
</reference>
<gene>
    <name evidence="1" type="ORF">Tco_0727068</name>
</gene>